<evidence type="ECO:0000256" key="1">
    <source>
        <dbReference type="SAM" id="MobiDB-lite"/>
    </source>
</evidence>
<reference evidence="2 3" key="1">
    <citation type="submission" date="2016-10" db="EMBL/GenBank/DDBJ databases">
        <authorList>
            <person name="de Groot N.N."/>
        </authorList>
    </citation>
    <scope>NUCLEOTIDE SEQUENCE [LARGE SCALE GENOMIC DNA]</scope>
    <source>
        <strain evidence="2 3">DSM 16077</strain>
    </source>
</reference>
<sequence>MADDDEEVESNWAGPEVSPFGLKDRNGPDSDHSTIYLSKHPLSDFSFEDRQSFAREMGATAEREFSEAMAVITNHFDTHDLGVTLAALASKHLGRPVGPDGILEYGKGTVVLPQSKIELAQAIALSRTSSGTEAATSADLHRLTAALDTITDSFQRRDLRFVGTGSVLEQQRRIIQARLRGHTTVVRNWGYFNHVYDLLSRLLDPLDAQMRSAVGLTGRQLLAMFRLLIEAVQLRTVQLLVEPARWCRLPCNEDIYASYAEGMGYSESERGKEWAEIQSRRLSREMLQAYVQDRFLARLPAAYAFSIPSLAEYLEVEELQVRRAVNTLALPIRGLDGADPEGFFLANPIWSKPLIKIDEDSFFAFAPAAFFSHSFQILNDLLGADHKRSEAYSRQRADFLEKEVAGLFFDVFKGAPIDTNVTWSTDAEEGETDLIVRVDSQLLLVEVKAGKVSAAALRGGLKRAEKHIDELLLEPARQSARLAEHLLTKPENRLPSWKINTDLDLRGITRVTRLSVTLEDFATIQSHLPSLLEQIGIEDTVALPATLSVSDLHTVFEILEEPWQCLHYLVRRGELQNRVRYLGDELDLLGLYLRTGFALMQFSEGGAQLTLQGMSDDIDTYVTNRDAGVELPKPRRRFTPWFAAMTKRLSNIGLAGKSEMLLTIGSFSLETQIEFEQAISELREKMRADTGHENDCIYGVPKGWDREGVAIHLSRTANRQQQMEREIVAASHLFENTDAKRCLVITQDLDGIDYPYTRCGLALSPDIEAEEPWTEANRL</sequence>
<dbReference type="OrthoDB" id="787523at2"/>
<protein>
    <recommendedName>
        <fullName evidence="4">Nuclease-related domain-containing protein</fullName>
    </recommendedName>
</protein>
<evidence type="ECO:0000313" key="2">
    <source>
        <dbReference type="EMBL" id="SDL85613.1"/>
    </source>
</evidence>
<dbReference type="STRING" id="144026.SAMN04488568_102341"/>
<evidence type="ECO:0000313" key="3">
    <source>
        <dbReference type="Proteomes" id="UP000199759"/>
    </source>
</evidence>
<dbReference type="EMBL" id="FNHG01000002">
    <property type="protein sequence ID" value="SDL85613.1"/>
    <property type="molecule type" value="Genomic_DNA"/>
</dbReference>
<dbReference type="Proteomes" id="UP000199759">
    <property type="component" value="Unassembled WGS sequence"/>
</dbReference>
<feature type="region of interest" description="Disordered" evidence="1">
    <location>
        <begin position="1"/>
        <end position="33"/>
    </location>
</feature>
<dbReference type="AlphaFoldDB" id="A0A1G9NGY1"/>
<proteinExistence type="predicted"/>
<evidence type="ECO:0008006" key="4">
    <source>
        <dbReference type="Google" id="ProtNLM"/>
    </source>
</evidence>
<dbReference type="RefSeq" id="WP_143024027.1">
    <property type="nucleotide sequence ID" value="NZ_FNHG01000002.1"/>
</dbReference>
<keyword evidence="3" id="KW-1185">Reference proteome</keyword>
<organism evidence="2 3">
    <name type="scientific">Maricaulis salignorans</name>
    <dbReference type="NCBI Taxonomy" id="144026"/>
    <lineage>
        <taxon>Bacteria</taxon>
        <taxon>Pseudomonadati</taxon>
        <taxon>Pseudomonadota</taxon>
        <taxon>Alphaproteobacteria</taxon>
        <taxon>Maricaulales</taxon>
        <taxon>Maricaulaceae</taxon>
        <taxon>Maricaulis</taxon>
    </lineage>
</organism>
<name>A0A1G9NGY1_9PROT</name>
<gene>
    <name evidence="2" type="ORF">SAMN04488568_102341</name>
</gene>
<accession>A0A1G9NGY1</accession>
<feature type="compositionally biased region" description="Basic and acidic residues" evidence="1">
    <location>
        <begin position="22"/>
        <end position="32"/>
    </location>
</feature>